<evidence type="ECO:0000313" key="2">
    <source>
        <dbReference type="EMBL" id="MDZ5461880.1"/>
    </source>
</evidence>
<evidence type="ECO:0000256" key="1">
    <source>
        <dbReference type="SAM" id="Phobius"/>
    </source>
</evidence>
<accession>A0ABU5ISP9</accession>
<sequence>MAWPLAEIAADEKTPILQVPGSVSVTCLMLGFTLLAVTALTKLPEIWAEHAPAHDAQADAEALAHGA</sequence>
<keyword evidence="1" id="KW-0472">Membrane</keyword>
<dbReference type="Proteomes" id="UP001293718">
    <property type="component" value="Unassembled WGS sequence"/>
</dbReference>
<gene>
    <name evidence="2" type="ORF">SM757_35450</name>
</gene>
<feature type="transmembrane region" description="Helical" evidence="1">
    <location>
        <begin position="20"/>
        <end position="40"/>
    </location>
</feature>
<evidence type="ECO:0000313" key="3">
    <source>
        <dbReference type="Proteomes" id="UP001293718"/>
    </source>
</evidence>
<keyword evidence="1" id="KW-0812">Transmembrane</keyword>
<name>A0ABU5ISP9_9BURK</name>
<reference evidence="2 3" key="1">
    <citation type="submission" date="2023-11" db="EMBL/GenBank/DDBJ databases">
        <title>Draft genome of Azohydromonas lata strain H1 (DSM1123), a polyhydroxyalkanoate producer.</title>
        <authorList>
            <person name="Traversa D."/>
            <person name="D'Addabbo P."/>
            <person name="Pazzani C."/>
            <person name="Manzari C."/>
            <person name="Chiara M."/>
            <person name="Scrascia M."/>
        </authorList>
    </citation>
    <scope>NUCLEOTIDE SEQUENCE [LARGE SCALE GENOMIC DNA]</scope>
    <source>
        <strain evidence="2 3">H1</strain>
    </source>
</reference>
<feature type="non-terminal residue" evidence="2">
    <location>
        <position position="1"/>
    </location>
</feature>
<comment type="caution">
    <text evidence="2">The sequence shown here is derived from an EMBL/GenBank/DDBJ whole genome shotgun (WGS) entry which is preliminary data.</text>
</comment>
<dbReference type="EMBL" id="JAXOJX010000292">
    <property type="protein sequence ID" value="MDZ5461880.1"/>
    <property type="molecule type" value="Genomic_DNA"/>
</dbReference>
<proteinExistence type="predicted"/>
<keyword evidence="1" id="KW-1133">Transmembrane helix</keyword>
<protein>
    <submittedName>
        <fullName evidence="2">TRAP transporter small permease</fullName>
    </submittedName>
</protein>
<organism evidence="2 3">
    <name type="scientific">Azohydromonas lata</name>
    <dbReference type="NCBI Taxonomy" id="45677"/>
    <lineage>
        <taxon>Bacteria</taxon>
        <taxon>Pseudomonadati</taxon>
        <taxon>Pseudomonadota</taxon>
        <taxon>Betaproteobacteria</taxon>
        <taxon>Burkholderiales</taxon>
        <taxon>Sphaerotilaceae</taxon>
        <taxon>Azohydromonas</taxon>
    </lineage>
</organism>
<keyword evidence="3" id="KW-1185">Reference proteome</keyword>